<sequence length="338" mass="37513">MGDRPTKRQRVSGSGKCSNQKSLVQMPQQKTSESGITSLLETWLPQELLLMIRNLLEPWEWAALTLTSHTMMTKMGTNALRLPRNILYNLLALLEQQGLYPDNVLCPVCVKFHSLNPATSSISRACEGTPYGPGWTRGKGEVAFPSHLIGVVENPSWVVTIPFNLASAVMRVHNFNITPPLLQASDLNYSFQEVAWDDSSVKWNFNTSCEFCIATAVDPVSGMEEAHLFMKQCTVVSPLTLTSGFGLKDASIGLLQRLEGKTAQKTGNFACCPDMELTQHYLECFQVDHPSGNGCSCLWGDDLPCHPFHQSRPWKKEFQLDVETCRSCGANLWLCVGP</sequence>
<dbReference type="AlphaFoldDB" id="A0AAN6XC61"/>
<feature type="region of interest" description="Disordered" evidence="1">
    <location>
        <begin position="1"/>
        <end position="30"/>
    </location>
</feature>
<reference evidence="2" key="2">
    <citation type="submission" date="2023-05" db="EMBL/GenBank/DDBJ databases">
        <authorList>
            <consortium name="Lawrence Berkeley National Laboratory"/>
            <person name="Steindorff A."/>
            <person name="Hensen N."/>
            <person name="Bonometti L."/>
            <person name="Westerberg I."/>
            <person name="Brannstrom I.O."/>
            <person name="Guillou S."/>
            <person name="Cros-Aarteil S."/>
            <person name="Calhoun S."/>
            <person name="Haridas S."/>
            <person name="Kuo A."/>
            <person name="Mondo S."/>
            <person name="Pangilinan J."/>
            <person name="Riley R."/>
            <person name="Labutti K."/>
            <person name="Andreopoulos B."/>
            <person name="Lipzen A."/>
            <person name="Chen C."/>
            <person name="Yanf M."/>
            <person name="Daum C."/>
            <person name="Ng V."/>
            <person name="Clum A."/>
            <person name="Ohm R."/>
            <person name="Martin F."/>
            <person name="Silar P."/>
            <person name="Natvig D."/>
            <person name="Lalanne C."/>
            <person name="Gautier V."/>
            <person name="Ament-Velasquez S.L."/>
            <person name="Kruys A."/>
            <person name="Hutchinson M.I."/>
            <person name="Powell A.J."/>
            <person name="Barry K."/>
            <person name="Miller A.N."/>
            <person name="Grigoriev I.V."/>
            <person name="Debuchy R."/>
            <person name="Gladieux P."/>
            <person name="Thoren M.H."/>
            <person name="Johannesson H."/>
        </authorList>
    </citation>
    <scope>NUCLEOTIDE SEQUENCE</scope>
    <source>
        <strain evidence="2">CBS 315.58</strain>
    </source>
</reference>
<accession>A0AAN6XC61</accession>
<comment type="caution">
    <text evidence="2">The sequence shown here is derived from an EMBL/GenBank/DDBJ whole genome shotgun (WGS) entry which is preliminary data.</text>
</comment>
<reference evidence="2" key="1">
    <citation type="journal article" date="2023" name="Mol. Phylogenet. Evol.">
        <title>Genome-scale phylogeny and comparative genomics of the fungal order Sordariales.</title>
        <authorList>
            <person name="Hensen N."/>
            <person name="Bonometti L."/>
            <person name="Westerberg I."/>
            <person name="Brannstrom I.O."/>
            <person name="Guillou S."/>
            <person name="Cros-Aarteil S."/>
            <person name="Calhoun S."/>
            <person name="Haridas S."/>
            <person name="Kuo A."/>
            <person name="Mondo S."/>
            <person name="Pangilinan J."/>
            <person name="Riley R."/>
            <person name="LaButti K."/>
            <person name="Andreopoulos B."/>
            <person name="Lipzen A."/>
            <person name="Chen C."/>
            <person name="Yan M."/>
            <person name="Daum C."/>
            <person name="Ng V."/>
            <person name="Clum A."/>
            <person name="Steindorff A."/>
            <person name="Ohm R.A."/>
            <person name="Martin F."/>
            <person name="Silar P."/>
            <person name="Natvig D.O."/>
            <person name="Lalanne C."/>
            <person name="Gautier V."/>
            <person name="Ament-Velasquez S.L."/>
            <person name="Kruys A."/>
            <person name="Hutchinson M.I."/>
            <person name="Powell A.J."/>
            <person name="Barry K."/>
            <person name="Miller A.N."/>
            <person name="Grigoriev I.V."/>
            <person name="Debuchy R."/>
            <person name="Gladieux P."/>
            <person name="Hiltunen Thoren M."/>
            <person name="Johannesson H."/>
        </authorList>
    </citation>
    <scope>NUCLEOTIDE SEQUENCE</scope>
    <source>
        <strain evidence="2">CBS 315.58</strain>
    </source>
</reference>
<name>A0AAN6XC61_9PEZI</name>
<evidence type="ECO:0000313" key="3">
    <source>
        <dbReference type="Proteomes" id="UP001303160"/>
    </source>
</evidence>
<evidence type="ECO:0000313" key="2">
    <source>
        <dbReference type="EMBL" id="KAK4197819.1"/>
    </source>
</evidence>
<keyword evidence="3" id="KW-1185">Reference proteome</keyword>
<protein>
    <submittedName>
        <fullName evidence="2">Uncharacterized protein</fullName>
    </submittedName>
</protein>
<proteinExistence type="predicted"/>
<organism evidence="2 3">
    <name type="scientific">Triangularia verruculosa</name>
    <dbReference type="NCBI Taxonomy" id="2587418"/>
    <lineage>
        <taxon>Eukaryota</taxon>
        <taxon>Fungi</taxon>
        <taxon>Dikarya</taxon>
        <taxon>Ascomycota</taxon>
        <taxon>Pezizomycotina</taxon>
        <taxon>Sordariomycetes</taxon>
        <taxon>Sordariomycetidae</taxon>
        <taxon>Sordariales</taxon>
        <taxon>Podosporaceae</taxon>
        <taxon>Triangularia</taxon>
    </lineage>
</organism>
<gene>
    <name evidence="2" type="ORF">QBC40DRAFT_299034</name>
</gene>
<evidence type="ECO:0000256" key="1">
    <source>
        <dbReference type="SAM" id="MobiDB-lite"/>
    </source>
</evidence>
<dbReference type="Proteomes" id="UP001303160">
    <property type="component" value="Unassembled WGS sequence"/>
</dbReference>
<dbReference type="EMBL" id="MU863956">
    <property type="protein sequence ID" value="KAK4197819.1"/>
    <property type="molecule type" value="Genomic_DNA"/>
</dbReference>
<feature type="compositionally biased region" description="Polar residues" evidence="1">
    <location>
        <begin position="11"/>
        <end position="30"/>
    </location>
</feature>